<gene>
    <name evidence="2" type="ORF">VM1G_07085</name>
</gene>
<dbReference type="Gene3D" id="3.10.129.10">
    <property type="entry name" value="Hotdog Thioesterase"/>
    <property type="match status" value="1"/>
</dbReference>
<dbReference type="InterPro" id="IPR051490">
    <property type="entry name" value="THEM6_lcsJ_thioesterase"/>
</dbReference>
<evidence type="ECO:0008006" key="4">
    <source>
        <dbReference type="Google" id="ProtNLM"/>
    </source>
</evidence>
<dbReference type="PANTHER" id="PTHR12475">
    <property type="match status" value="1"/>
</dbReference>
<dbReference type="OrthoDB" id="265761at2759"/>
<reference evidence="2" key="1">
    <citation type="submission" date="2014-12" db="EMBL/GenBank/DDBJ databases">
        <title>Genome Sequence of Valsa Canker Pathogens Uncovers a Specific Adaption of Colonization on Woody Bark.</title>
        <authorList>
            <person name="Yin Z."/>
            <person name="Liu H."/>
            <person name="Gao X."/>
            <person name="Li Z."/>
            <person name="Song N."/>
            <person name="Ke X."/>
            <person name="Dai Q."/>
            <person name="Wu Y."/>
            <person name="Sun Y."/>
            <person name="Xu J.-R."/>
            <person name="Kang Z.K."/>
            <person name="Wang L."/>
            <person name="Huang L."/>
        </authorList>
    </citation>
    <scope>NUCLEOTIDE SEQUENCE [LARGE SCALE GENOMIC DNA]</scope>
    <source>
        <strain evidence="2">03-8</strain>
    </source>
</reference>
<organism evidence="2 3">
    <name type="scientific">Cytospora mali</name>
    <name type="common">Apple Valsa canker fungus</name>
    <name type="synonym">Valsa mali</name>
    <dbReference type="NCBI Taxonomy" id="578113"/>
    <lineage>
        <taxon>Eukaryota</taxon>
        <taxon>Fungi</taxon>
        <taxon>Dikarya</taxon>
        <taxon>Ascomycota</taxon>
        <taxon>Pezizomycotina</taxon>
        <taxon>Sordariomycetes</taxon>
        <taxon>Sordariomycetidae</taxon>
        <taxon>Diaporthales</taxon>
        <taxon>Cytosporaceae</taxon>
        <taxon>Cytospora</taxon>
    </lineage>
</organism>
<evidence type="ECO:0000313" key="3">
    <source>
        <dbReference type="Proteomes" id="UP000078559"/>
    </source>
</evidence>
<dbReference type="EMBL" id="CM003104">
    <property type="protein sequence ID" value="KUI71284.1"/>
    <property type="molecule type" value="Genomic_DNA"/>
</dbReference>
<evidence type="ECO:0000313" key="2">
    <source>
        <dbReference type="EMBL" id="KUI71284.1"/>
    </source>
</evidence>
<protein>
    <recommendedName>
        <fullName evidence="4">Protein THEM6</fullName>
    </recommendedName>
</protein>
<dbReference type="Proteomes" id="UP000078559">
    <property type="component" value="Chromosome 7"/>
</dbReference>
<keyword evidence="3" id="KW-1185">Reference proteome</keyword>
<sequence length="255" mass="27952">MNFVTSPAIGLALSLAAIYLFKLSPIWSATVVFLSLNLKMLPLVSTVRVAPALARLFLWPTSTPEPESLLQSHSMGSRTCILECDVNIHKSNSTYLLDLDVSRAELLTRRFAHALRRTRGALILAGVNISFRREIKPLQAYETRSCVLAWDQKWIYVLSCHIKPGAAAMLEAGSDDWVGALMGNSESPHTWKSQVFAVAVSKYVAKAGRRTIPPSDLLEAGGYLGSGGPADKERLDRVEARRLKGLDLVAFLSSN</sequence>
<dbReference type="CDD" id="cd00586">
    <property type="entry name" value="4HBT"/>
    <property type="match status" value="1"/>
</dbReference>
<dbReference type="AlphaFoldDB" id="A0A194W493"/>
<dbReference type="Pfam" id="PF13279">
    <property type="entry name" value="4HBT_2"/>
    <property type="match status" value="1"/>
</dbReference>
<dbReference type="InterPro" id="IPR029069">
    <property type="entry name" value="HotDog_dom_sf"/>
</dbReference>
<dbReference type="SUPFAM" id="SSF54637">
    <property type="entry name" value="Thioesterase/thiol ester dehydrase-isomerase"/>
    <property type="match status" value="1"/>
</dbReference>
<accession>A0A194W493</accession>
<proteinExistence type="inferred from homology"/>
<name>A0A194W493_CYTMA</name>
<evidence type="ECO:0000256" key="1">
    <source>
        <dbReference type="ARBA" id="ARBA00038476"/>
    </source>
</evidence>
<dbReference type="PANTHER" id="PTHR12475:SF4">
    <property type="entry name" value="PROTEIN THEM6"/>
    <property type="match status" value="1"/>
</dbReference>
<dbReference type="SMR" id="A0A194W493"/>
<comment type="similarity">
    <text evidence="1">Belongs to the lcsJ thioesterase family.</text>
</comment>